<dbReference type="SUPFAM" id="SSF56300">
    <property type="entry name" value="Metallo-dependent phosphatases"/>
    <property type="match status" value="1"/>
</dbReference>
<dbReference type="InterPro" id="IPR006186">
    <property type="entry name" value="Ser/Thr-sp_prot-phosphatase"/>
</dbReference>
<dbReference type="PROSITE" id="PS00125">
    <property type="entry name" value="SER_THR_PHOSPHATASE"/>
    <property type="match status" value="1"/>
</dbReference>
<gene>
    <name evidence="2" type="ORF">ADIS_1737</name>
</gene>
<dbReference type="PANTHER" id="PTHR42850">
    <property type="entry name" value="METALLOPHOSPHOESTERASE"/>
    <property type="match status" value="1"/>
</dbReference>
<protein>
    <submittedName>
        <fullName evidence="2">Diadenosine tetraphosphatase</fullName>
    </submittedName>
</protein>
<dbReference type="GO" id="GO:0005737">
    <property type="term" value="C:cytoplasm"/>
    <property type="evidence" value="ECO:0007669"/>
    <property type="project" value="TreeGrafter"/>
</dbReference>
<dbReference type="STRING" id="1232681.ADIS_1737"/>
<dbReference type="GO" id="GO:0110154">
    <property type="term" value="P:RNA decapping"/>
    <property type="evidence" value="ECO:0007669"/>
    <property type="project" value="TreeGrafter"/>
</dbReference>
<dbReference type="RefSeq" id="WP_010853876.1">
    <property type="nucleotide sequence ID" value="NZ_AQHR01000049.1"/>
</dbReference>
<dbReference type="EMBL" id="AQHR01000049">
    <property type="protein sequence ID" value="EON77818.1"/>
    <property type="molecule type" value="Genomic_DNA"/>
</dbReference>
<dbReference type="Gene3D" id="3.60.21.10">
    <property type="match status" value="1"/>
</dbReference>
<dbReference type="GO" id="GO:0008803">
    <property type="term" value="F:bis(5'-nucleosyl)-tetraphosphatase (symmetrical) activity"/>
    <property type="evidence" value="ECO:0007669"/>
    <property type="project" value="TreeGrafter"/>
</dbReference>
<feature type="domain" description="Serine/threonine specific protein phosphatases" evidence="1">
    <location>
        <begin position="69"/>
        <end position="74"/>
    </location>
</feature>
<organism evidence="2 3">
    <name type="scientific">Lunatimonas lonarensis</name>
    <dbReference type="NCBI Taxonomy" id="1232681"/>
    <lineage>
        <taxon>Bacteria</taxon>
        <taxon>Pseudomonadati</taxon>
        <taxon>Bacteroidota</taxon>
        <taxon>Cytophagia</taxon>
        <taxon>Cytophagales</taxon>
        <taxon>Cyclobacteriaceae</taxon>
    </lineage>
</organism>
<dbReference type="Proteomes" id="UP000013909">
    <property type="component" value="Unassembled WGS sequence"/>
</dbReference>
<dbReference type="InterPro" id="IPR004843">
    <property type="entry name" value="Calcineurin-like_PHP"/>
</dbReference>
<dbReference type="OrthoDB" id="9808081at2"/>
<dbReference type="AlphaFoldDB" id="R7ZUW1"/>
<proteinExistence type="predicted"/>
<name>R7ZUW1_9BACT</name>
<accession>R7ZUW1</accession>
<dbReference type="InterPro" id="IPR029052">
    <property type="entry name" value="Metallo-depent_PP-like"/>
</dbReference>
<dbReference type="InterPro" id="IPR050126">
    <property type="entry name" value="Ap4A_hydrolase"/>
</dbReference>
<sequence>MVDKEKNLFIIGDVHGCWHTYSALLGHWEPDTELLIQVGDLVDRGRYSHKCLETSRNLELTHPDGVVFLKGNHELMMIKFLQGKDPRDHWIVNGGRETLLGFAEAVLDILSWRGWLEERGLVWENQHVLVSHAGVSFTENPFDEENRQGVLWNRGTLRDVGKIQVIGHTPQIGGKAAFTESPPSWNVDTGAFRGICLTGIKMDASGVVLEEINIPTDPRDIYEKRVDHLAYALFTK</sequence>
<evidence type="ECO:0000313" key="3">
    <source>
        <dbReference type="Proteomes" id="UP000013909"/>
    </source>
</evidence>
<dbReference type="GO" id="GO:0016791">
    <property type="term" value="F:phosphatase activity"/>
    <property type="evidence" value="ECO:0007669"/>
    <property type="project" value="TreeGrafter"/>
</dbReference>
<evidence type="ECO:0000313" key="2">
    <source>
        <dbReference type="EMBL" id="EON77818.1"/>
    </source>
</evidence>
<comment type="caution">
    <text evidence="2">The sequence shown here is derived from an EMBL/GenBank/DDBJ whole genome shotgun (WGS) entry which is preliminary data.</text>
</comment>
<reference evidence="2 3" key="1">
    <citation type="submission" date="2013-02" db="EMBL/GenBank/DDBJ databases">
        <title>A novel strain isolated from Lonar lake, Maharashtra, India.</title>
        <authorList>
            <person name="Singh A."/>
        </authorList>
    </citation>
    <scope>NUCLEOTIDE SEQUENCE [LARGE SCALE GENOMIC DNA]</scope>
    <source>
        <strain evidence="2 3">AK24</strain>
    </source>
</reference>
<evidence type="ECO:0000259" key="1">
    <source>
        <dbReference type="PROSITE" id="PS00125"/>
    </source>
</evidence>
<dbReference type="PANTHER" id="PTHR42850:SF4">
    <property type="entry name" value="ZINC-DEPENDENT ENDOPOLYPHOSPHATASE"/>
    <property type="match status" value="1"/>
</dbReference>
<dbReference type="Pfam" id="PF00149">
    <property type="entry name" value="Metallophos"/>
    <property type="match status" value="1"/>
</dbReference>
<keyword evidence="3" id="KW-1185">Reference proteome</keyword>